<dbReference type="Proteomes" id="UP000000331">
    <property type="component" value="Segment"/>
</dbReference>
<dbReference type="GeneID" id="10359076"/>
<keyword evidence="2" id="KW-1185">Reference proteome</keyword>
<accession>D9J0I5</accession>
<evidence type="ECO:0000313" key="1">
    <source>
        <dbReference type="EMBL" id="ADJ53080.1"/>
    </source>
</evidence>
<dbReference type="RefSeq" id="YP_004301371.1">
    <property type="nucleotide sequence ID" value="NC_015253.1"/>
</dbReference>
<sequence>MIHEYMKPLSKCSKDELRLLLQGQLEAQERLVPLLVKSRKEDMGMEHLAGYDEALNIVSRFYGEDLKEGCRHEPKTAEEEA</sequence>
<evidence type="ECO:0000313" key="2">
    <source>
        <dbReference type="Proteomes" id="UP000000331"/>
    </source>
</evidence>
<dbReference type="KEGG" id="vg:10359076"/>
<protein>
    <submittedName>
        <fullName evidence="1">Gp38</fullName>
    </submittedName>
</protein>
<reference evidence="1 2" key="1">
    <citation type="journal article" date="2010" name="J. Bacteriol.">
        <title>Brochothrix thermosphacta bacteriophages feature heterogeneous and highly mosaic genomes and utilize unique prophage insertion sites.</title>
        <authorList>
            <person name="Kilcher S."/>
            <person name="Loessner M.J."/>
            <person name="Klumpp J."/>
        </authorList>
    </citation>
    <scope>NUCLEOTIDE SEQUENCE [LARGE SCALE GENOMIC DNA]</scope>
</reference>
<dbReference type="EMBL" id="HM242243">
    <property type="protein sequence ID" value="ADJ53080.1"/>
    <property type="molecule type" value="Genomic_DNA"/>
</dbReference>
<proteinExistence type="predicted"/>
<name>D9J0I5_9CAUD</name>
<organism evidence="1 2">
    <name type="scientific">Brochothrix phage A9</name>
    <dbReference type="NCBI Taxonomy" id="857312"/>
    <lineage>
        <taxon>Viruses</taxon>
        <taxon>Duplodnaviria</taxon>
        <taxon>Heunggongvirae</taxon>
        <taxon>Uroviricota</taxon>
        <taxon>Caudoviricetes</taxon>
        <taxon>Herelleviridae</taxon>
        <taxon>Klumppvirus</taxon>
        <taxon>Klumppvirus A9</taxon>
    </lineage>
</organism>